<feature type="region of interest" description="Disordered" evidence="1">
    <location>
        <begin position="1"/>
        <end position="44"/>
    </location>
</feature>
<dbReference type="Proteomes" id="UP000184330">
    <property type="component" value="Unassembled WGS sequence"/>
</dbReference>
<feature type="compositionally biased region" description="Basic and acidic residues" evidence="1">
    <location>
        <begin position="20"/>
        <end position="41"/>
    </location>
</feature>
<evidence type="ECO:0000256" key="2">
    <source>
        <dbReference type="SAM" id="Phobius"/>
    </source>
</evidence>
<feature type="transmembrane region" description="Helical" evidence="2">
    <location>
        <begin position="110"/>
        <end position="127"/>
    </location>
</feature>
<proteinExistence type="predicted"/>
<accession>A0A1L7WWX8</accession>
<feature type="compositionally biased region" description="Polar residues" evidence="1">
    <location>
        <begin position="1"/>
        <end position="19"/>
    </location>
</feature>
<protein>
    <submittedName>
        <fullName evidence="3">Uncharacterized protein</fullName>
    </submittedName>
</protein>
<gene>
    <name evidence="3" type="ORF">PAC_07166</name>
</gene>
<name>A0A1L7WWX8_9HELO</name>
<sequence length="190" mass="20231">MSRSSAYHVSNQSEIQSFHGSKEEASEKSSKKSIRGADRGGKKSGPFRKAVVILSFLIQGGCVVSVSQYDFSHMGLVRHPLPRSICFPSLTSSCSISWALPEAILDPSSALFANSVMIFGIAVFTSYGLQKDNGFRDHILGFGAVLGFLMSAVIAGIEGGVGTIIKDYMPAFITLSLLASTCVDGMIRGI</sequence>
<dbReference type="OrthoDB" id="3560504at2759"/>
<feature type="transmembrane region" description="Helical" evidence="2">
    <location>
        <begin position="139"/>
        <end position="157"/>
    </location>
</feature>
<evidence type="ECO:0000313" key="3">
    <source>
        <dbReference type="EMBL" id="CZR57277.1"/>
    </source>
</evidence>
<keyword evidence="4" id="KW-1185">Reference proteome</keyword>
<reference evidence="3 4" key="1">
    <citation type="submission" date="2016-03" db="EMBL/GenBank/DDBJ databases">
        <authorList>
            <person name="Ploux O."/>
        </authorList>
    </citation>
    <scope>NUCLEOTIDE SEQUENCE [LARGE SCALE GENOMIC DNA]</scope>
    <source>
        <strain evidence="3 4">UAMH 11012</strain>
    </source>
</reference>
<keyword evidence="2" id="KW-1133">Transmembrane helix</keyword>
<evidence type="ECO:0000313" key="4">
    <source>
        <dbReference type="Proteomes" id="UP000184330"/>
    </source>
</evidence>
<feature type="transmembrane region" description="Helical" evidence="2">
    <location>
        <begin position="50"/>
        <end position="69"/>
    </location>
</feature>
<dbReference type="AlphaFoldDB" id="A0A1L7WWX8"/>
<organism evidence="3 4">
    <name type="scientific">Phialocephala subalpina</name>
    <dbReference type="NCBI Taxonomy" id="576137"/>
    <lineage>
        <taxon>Eukaryota</taxon>
        <taxon>Fungi</taxon>
        <taxon>Dikarya</taxon>
        <taxon>Ascomycota</taxon>
        <taxon>Pezizomycotina</taxon>
        <taxon>Leotiomycetes</taxon>
        <taxon>Helotiales</taxon>
        <taxon>Mollisiaceae</taxon>
        <taxon>Phialocephala</taxon>
        <taxon>Phialocephala fortinii species complex</taxon>
    </lineage>
</organism>
<dbReference type="EMBL" id="FJOG01000009">
    <property type="protein sequence ID" value="CZR57277.1"/>
    <property type="molecule type" value="Genomic_DNA"/>
</dbReference>
<evidence type="ECO:0000256" key="1">
    <source>
        <dbReference type="SAM" id="MobiDB-lite"/>
    </source>
</evidence>
<keyword evidence="2" id="KW-0812">Transmembrane</keyword>
<keyword evidence="2" id="KW-0472">Membrane</keyword>